<evidence type="ECO:0000313" key="3">
    <source>
        <dbReference type="Proteomes" id="UP000184212"/>
    </source>
</evidence>
<dbReference type="InterPro" id="IPR036388">
    <property type="entry name" value="WH-like_DNA-bd_sf"/>
</dbReference>
<dbReference type="SUPFAM" id="SSF46785">
    <property type="entry name" value="Winged helix' DNA-binding domain"/>
    <property type="match status" value="1"/>
</dbReference>
<dbReference type="EMBL" id="FQWQ01000007">
    <property type="protein sequence ID" value="SHI03192.1"/>
    <property type="molecule type" value="Genomic_DNA"/>
</dbReference>
<sequence>MLSKKCQYALHALKFMAQHPVGQLLHIKEIASQEHIPKKFLESILRDLKTAGILGSKMGNIGGYYFIKKPSDVTLLEVIRTIDGAVAMLPCVSLNYYQSCGFCEDESTCGINSAFSKVRDETLKILSATTIRDLSPDLITVGRDWGGYKKS</sequence>
<evidence type="ECO:0000256" key="1">
    <source>
        <dbReference type="ARBA" id="ARBA00023125"/>
    </source>
</evidence>
<dbReference type="RefSeq" id="WP_073143575.1">
    <property type="nucleotide sequence ID" value="NZ_FQWQ01000007.1"/>
</dbReference>
<evidence type="ECO:0000313" key="2">
    <source>
        <dbReference type="EMBL" id="SHI03192.1"/>
    </source>
</evidence>
<dbReference type="Pfam" id="PF02082">
    <property type="entry name" value="Rrf2"/>
    <property type="match status" value="1"/>
</dbReference>
<dbReference type="InterPro" id="IPR000944">
    <property type="entry name" value="Tscrpt_reg_Rrf2"/>
</dbReference>
<dbReference type="NCBIfam" id="TIGR00738">
    <property type="entry name" value="rrf2_super"/>
    <property type="match status" value="1"/>
</dbReference>
<dbReference type="Proteomes" id="UP000184212">
    <property type="component" value="Unassembled WGS sequence"/>
</dbReference>
<proteinExistence type="predicted"/>
<dbReference type="PANTHER" id="PTHR33221">
    <property type="entry name" value="WINGED HELIX-TURN-HELIX TRANSCRIPTIONAL REGULATOR, RRF2 FAMILY"/>
    <property type="match status" value="1"/>
</dbReference>
<protein>
    <submittedName>
        <fullName evidence="2">Transcriptional regulator, BadM/Rrf2 family</fullName>
    </submittedName>
</protein>
<name>A0A1M5XTZ4_9BACT</name>
<organism evidence="2 3">
    <name type="scientific">Chryseolinea serpens</name>
    <dbReference type="NCBI Taxonomy" id="947013"/>
    <lineage>
        <taxon>Bacteria</taxon>
        <taxon>Pseudomonadati</taxon>
        <taxon>Bacteroidota</taxon>
        <taxon>Cytophagia</taxon>
        <taxon>Cytophagales</taxon>
        <taxon>Fulvivirgaceae</taxon>
        <taxon>Chryseolinea</taxon>
    </lineage>
</organism>
<dbReference type="GO" id="GO:0003700">
    <property type="term" value="F:DNA-binding transcription factor activity"/>
    <property type="evidence" value="ECO:0007669"/>
    <property type="project" value="TreeGrafter"/>
</dbReference>
<dbReference type="GO" id="GO:0003677">
    <property type="term" value="F:DNA binding"/>
    <property type="evidence" value="ECO:0007669"/>
    <property type="project" value="UniProtKB-KW"/>
</dbReference>
<dbReference type="AlphaFoldDB" id="A0A1M5XTZ4"/>
<dbReference type="OrthoDB" id="9802344at2"/>
<dbReference type="GO" id="GO:0005829">
    <property type="term" value="C:cytosol"/>
    <property type="evidence" value="ECO:0007669"/>
    <property type="project" value="TreeGrafter"/>
</dbReference>
<gene>
    <name evidence="2" type="ORF">SAMN04488109_6867</name>
</gene>
<keyword evidence="1" id="KW-0238">DNA-binding</keyword>
<reference evidence="2 3" key="1">
    <citation type="submission" date="2016-11" db="EMBL/GenBank/DDBJ databases">
        <authorList>
            <person name="Jaros S."/>
            <person name="Januszkiewicz K."/>
            <person name="Wedrychowicz H."/>
        </authorList>
    </citation>
    <scope>NUCLEOTIDE SEQUENCE [LARGE SCALE GENOMIC DNA]</scope>
    <source>
        <strain evidence="2 3">DSM 24574</strain>
    </source>
</reference>
<dbReference type="PROSITE" id="PS51197">
    <property type="entry name" value="HTH_RRF2_2"/>
    <property type="match status" value="1"/>
</dbReference>
<accession>A0A1M5XTZ4</accession>
<dbReference type="InterPro" id="IPR030489">
    <property type="entry name" value="TR_Rrf2-type_CS"/>
</dbReference>
<keyword evidence="3" id="KW-1185">Reference proteome</keyword>
<dbReference type="Gene3D" id="1.10.10.10">
    <property type="entry name" value="Winged helix-like DNA-binding domain superfamily/Winged helix DNA-binding domain"/>
    <property type="match status" value="1"/>
</dbReference>
<dbReference type="STRING" id="947013.SAMN04488109_6867"/>
<dbReference type="InterPro" id="IPR036390">
    <property type="entry name" value="WH_DNA-bd_sf"/>
</dbReference>
<dbReference type="PANTHER" id="PTHR33221:SF5">
    <property type="entry name" value="HTH-TYPE TRANSCRIPTIONAL REGULATOR ISCR"/>
    <property type="match status" value="1"/>
</dbReference>
<dbReference type="PROSITE" id="PS01332">
    <property type="entry name" value="HTH_RRF2_1"/>
    <property type="match status" value="1"/>
</dbReference>